<dbReference type="GO" id="GO:0044550">
    <property type="term" value="P:secondary metabolite biosynthetic process"/>
    <property type="evidence" value="ECO:0007669"/>
    <property type="project" value="TreeGrafter"/>
</dbReference>
<evidence type="ECO:0000256" key="6">
    <source>
        <dbReference type="ARBA" id="ARBA00022553"/>
    </source>
</evidence>
<dbReference type="Gene3D" id="3.40.50.150">
    <property type="entry name" value="Vaccinia Virus protein VP39"/>
    <property type="match status" value="1"/>
</dbReference>
<dbReference type="InterPro" id="IPR001242">
    <property type="entry name" value="Condensation_dom"/>
</dbReference>
<proteinExistence type="inferred from homology"/>
<dbReference type="eggNOG" id="COG1020">
    <property type="taxonomic scope" value="Bacteria"/>
</dbReference>
<dbReference type="Pfam" id="PF00668">
    <property type="entry name" value="Condensation"/>
    <property type="match status" value="1"/>
</dbReference>
<evidence type="ECO:0000256" key="7">
    <source>
        <dbReference type="ARBA" id="ARBA00022598"/>
    </source>
</evidence>
<dbReference type="Gene3D" id="1.10.1200.10">
    <property type="entry name" value="ACP-like"/>
    <property type="match status" value="1"/>
</dbReference>
<keyword evidence="12" id="KW-1185">Reference proteome</keyword>
<dbReference type="InterPro" id="IPR029058">
    <property type="entry name" value="AB_hydrolase_fold"/>
</dbReference>
<dbReference type="InterPro" id="IPR023213">
    <property type="entry name" value="CAT-like_dom_sf"/>
</dbReference>
<gene>
    <name evidence="11" type="ordered locus">SVEN_0512</name>
</gene>
<dbReference type="NCBIfam" id="TIGR01733">
    <property type="entry name" value="AA-adenyl-dom"/>
    <property type="match status" value="1"/>
</dbReference>
<dbReference type="InterPro" id="IPR045851">
    <property type="entry name" value="AMP-bd_C_sf"/>
</dbReference>
<dbReference type="Gene3D" id="3.30.300.30">
    <property type="match status" value="2"/>
</dbReference>
<dbReference type="InterPro" id="IPR036736">
    <property type="entry name" value="ACP-like_sf"/>
</dbReference>
<dbReference type="InterPro" id="IPR029063">
    <property type="entry name" value="SAM-dependent_MTases_sf"/>
</dbReference>
<evidence type="ECO:0000256" key="2">
    <source>
        <dbReference type="ARBA" id="ARBA00005102"/>
    </source>
</evidence>
<evidence type="ECO:0000256" key="5">
    <source>
        <dbReference type="ARBA" id="ARBA00022450"/>
    </source>
</evidence>
<dbReference type="FunFam" id="3.30.559.30:FF:000006">
    <property type="entry name" value="Yersiniabactin polyketide/non-ribosomal peptide synthetase"/>
    <property type="match status" value="1"/>
</dbReference>
<dbReference type="PANTHER" id="PTHR45527">
    <property type="entry name" value="NONRIBOSOMAL PEPTIDE SYNTHETASE"/>
    <property type="match status" value="1"/>
</dbReference>
<dbReference type="SUPFAM" id="SSF53335">
    <property type="entry name" value="S-adenosyl-L-methionine-dependent methyltransferases"/>
    <property type="match status" value="1"/>
</dbReference>
<evidence type="ECO:0000256" key="1">
    <source>
        <dbReference type="ARBA" id="ARBA00001957"/>
    </source>
</evidence>
<dbReference type="Pfam" id="PF00501">
    <property type="entry name" value="AMP-binding"/>
    <property type="match status" value="1"/>
</dbReference>
<evidence type="ECO:0000256" key="4">
    <source>
        <dbReference type="ARBA" id="ARBA00016743"/>
    </source>
</evidence>
<evidence type="ECO:0000313" key="11">
    <source>
        <dbReference type="EMBL" id="CCA53799.1"/>
    </source>
</evidence>
<dbReference type="RefSeq" id="WP_015031718.1">
    <property type="nucleotide sequence ID" value="NC_018750.1"/>
</dbReference>
<accession>F2R7A7</accession>
<dbReference type="PROSITE" id="PS00012">
    <property type="entry name" value="PHOSPHOPANTETHEINE"/>
    <property type="match status" value="1"/>
</dbReference>
<dbReference type="Gene3D" id="3.40.50.1820">
    <property type="entry name" value="alpha/beta hydrolase"/>
    <property type="match status" value="1"/>
</dbReference>
<dbReference type="Pfam" id="PF00550">
    <property type="entry name" value="PP-binding"/>
    <property type="match status" value="2"/>
</dbReference>
<dbReference type="InterPro" id="IPR042099">
    <property type="entry name" value="ANL_N_sf"/>
</dbReference>
<dbReference type="HOGENOM" id="CLU_000022_40_2_11"/>
<comment type="cofactor">
    <cofactor evidence="1">
        <name>pantetheine 4'-phosphate</name>
        <dbReference type="ChEBI" id="CHEBI:47942"/>
    </cofactor>
</comment>
<dbReference type="GO" id="GO:0016874">
    <property type="term" value="F:ligase activity"/>
    <property type="evidence" value="ECO:0007669"/>
    <property type="project" value="UniProtKB-KW"/>
</dbReference>
<dbReference type="PANTHER" id="PTHR45527:SF10">
    <property type="entry name" value="PYOCHELIN SYNTHASE PCHF"/>
    <property type="match status" value="1"/>
</dbReference>
<dbReference type="InterPro" id="IPR010071">
    <property type="entry name" value="AA_adenyl_dom"/>
</dbReference>
<dbReference type="GeneID" id="51861108"/>
<dbReference type="OrthoDB" id="2472181at2"/>
<dbReference type="InterPro" id="IPR020845">
    <property type="entry name" value="AMP-binding_CS"/>
</dbReference>
<comment type="pathway">
    <text evidence="2">Siderophore biosynthesis; mycobactin biosynthesis.</text>
</comment>
<dbReference type="InterPro" id="IPR057737">
    <property type="entry name" value="Condensation_MtbB-like"/>
</dbReference>
<dbReference type="GO" id="GO:0005737">
    <property type="term" value="C:cytoplasm"/>
    <property type="evidence" value="ECO:0007669"/>
    <property type="project" value="TreeGrafter"/>
</dbReference>
<sequence>MSRSTAVQPVDLREELTALLGVALGPDDEDANLFELGLQSLQLMTLVNRLNRSGAGVDFTEMAQDPRLRSWEALLTARRSEPDRAPEEPAVPFDAGAPFGLTAVQQAYWIGRGADRPLGGVGCHAYLEIDTRDVEPDRLESAVLALMRRHPMLRASFADDGTQRTGEQITWPGLTVHHLAELPDGGDEALARLRDRLSHRVLDVARGEVFDVQLSRLPDGTQRLHVNADLLVADVHSIRLLLSDLAALYADRTGVEELGYGFPQYLADTAARRTADRERARAHWRRRLPDLPGGPALPLAVDPGDIGAPRFVRRDHTLSREEWTALRQRAAEHGVTPAVLLVTAFSEILARWSGQQHFLLNIPLFDRDQGIHPDITRIVADFTSLLLLDVRLAGEDGFADRARAIQRRLHEDVGHAAYTGVDVLRDFVRTDTGTPRTAPVVFACNLESPLVPDDFADRFGELSWMVSQTPQVWLDHQVYGTRDGGLLLAWDAVEALFPDGVIDTMFTAYTELLRGLAQADWNRPPDIPLPASQFRCRADVNSVTRQESGRLLHQAFFERAAARAAAPALLWGEDGRLTHGELADRALRVAGALAARGVGPGSPVVVTAPKGPDQIAAVLGVLAAGGTYVPVGVDQPPERRDRIHALSRCVLVLDGTGTAPEQGAGTPRLPLAEALRAAPLDAPVPLSGEETAYVIFTSGSTGTPKGVEISHRAAVNTVEDIDERYGIGPRDRVLAVSALDFDLSVWDVFGPLAEGGALVLVDEEDRRDAHRWRTLCERHAVTVWNSVPALMDMLLTASDGSPLPQTLRLALLSGDWIGLDLPGRLARATEGRCRFVALGGATEAAIWSNAHEVTEVPPHWRSVPYGRPLANQRYRVVDPHGRDCPDWVPGELWIGGTGVAQGYRGESALTAERFPDAPDGRWYRTGDQGRYWPDGTLEFLGRIDHQVKINGFRVELGEIESVLQTHPAVAHALAAVIGDRTREIAAAFLTQVAPATPAAADVQALAALQASATALASAEGEAELAETFLAALLAPLLGPPQGAPGEQGPAEPAPLLAAGPNRELVASWLEFLRGRDVLGGPEGSLTRGPRWSTVRDGERAGALRARIAGTALQPLVDAWAGALPLLSAVLAGTAPLDALDDDPVLSPDGLALQPPGTAVCLDAVAEQVESLHREAARPLDVAEWAGAGGRSAAALLDRIKPGTVDYTLLDPRAARAAAAEDRLAGRGHPVRTARQDAFAVPEPRLAAFDVLVVNDVLGREPEPDAAARVFALMGRPGGRLFLLARETASPAAIPTVATPSPATDAPRWLRALELAGFTDREVTLREPDGTALITARRPATEPATESGPAALRSWLADRLPAHMIPGSLVGLAELPLSANGKVDRRRVEQALREATAPAEGVDDPPRGPVEEAVAELWARVLGVPVTARGAGFFALGGDSLTATRLVAAIRGRLGVELPMRDVLRAPTVAGMSALVGELRGASGSGTDRGPGGEARAGAPGDPSDALVEYEEGEL</sequence>
<dbReference type="Gene3D" id="3.40.50.12780">
    <property type="entry name" value="N-terminal domain of ligase-like"/>
    <property type="match status" value="1"/>
</dbReference>
<dbReference type="EMBL" id="FR845719">
    <property type="protein sequence ID" value="CCA53799.1"/>
    <property type="molecule type" value="Genomic_DNA"/>
</dbReference>
<dbReference type="PATRIC" id="fig|953739.5.peg.6355"/>
<dbReference type="InterPro" id="IPR020806">
    <property type="entry name" value="PKS_PP-bd"/>
</dbReference>
<protein>
    <recommendedName>
        <fullName evidence="4">Phenyloxazoline synthase MbtB</fullName>
    </recommendedName>
    <alternativeName>
        <fullName evidence="8">Mycobactin synthetase protein B</fullName>
    </alternativeName>
</protein>
<dbReference type="GO" id="GO:0031177">
    <property type="term" value="F:phosphopantetheine binding"/>
    <property type="evidence" value="ECO:0007669"/>
    <property type="project" value="InterPro"/>
</dbReference>
<feature type="region of interest" description="Disordered" evidence="9">
    <location>
        <begin position="1478"/>
        <end position="1514"/>
    </location>
</feature>
<reference evidence="11 12" key="1">
    <citation type="journal article" date="2011" name="BMC Genomics">
        <title>Genome-wide analysis of the role of GlnR in Streptomyces venezuelae provides new insights into global nitrogen regulation in actinomycetes.</title>
        <authorList>
            <person name="Pullan S.T."/>
            <person name="Bibb M.J."/>
            <person name="Merrick M."/>
        </authorList>
    </citation>
    <scope>NUCLEOTIDE SEQUENCE [LARGE SCALE GENOMIC DNA]</scope>
    <source>
        <strain evidence="11">ATCC 10712</strain>
    </source>
</reference>
<dbReference type="Gene3D" id="3.30.559.10">
    <property type="entry name" value="Chloramphenicol acetyltransferase-like domain"/>
    <property type="match status" value="1"/>
</dbReference>
<dbReference type="Gene3D" id="3.30.559.30">
    <property type="entry name" value="Nonribosomal peptide synthetase, condensation domain"/>
    <property type="match status" value="1"/>
</dbReference>
<dbReference type="SUPFAM" id="SSF52777">
    <property type="entry name" value="CoA-dependent acyltransferases"/>
    <property type="match status" value="2"/>
</dbReference>
<dbReference type="GO" id="GO:0000036">
    <property type="term" value="F:acyl carrier activity"/>
    <property type="evidence" value="ECO:0007669"/>
    <property type="project" value="TreeGrafter"/>
</dbReference>
<organism evidence="11 12">
    <name type="scientific">Streptomyces venezuelae (strain ATCC 10712 / CBS 650.69 / DSM 40230 / JCM 4526 / NBRC 13096 / PD 04745)</name>
    <dbReference type="NCBI Taxonomy" id="953739"/>
    <lineage>
        <taxon>Bacteria</taxon>
        <taxon>Bacillati</taxon>
        <taxon>Actinomycetota</taxon>
        <taxon>Actinomycetes</taxon>
        <taxon>Kitasatosporales</taxon>
        <taxon>Streptomycetaceae</taxon>
        <taxon>Streptomyces</taxon>
    </lineage>
</organism>
<name>F2R7A7_STRVP</name>
<dbReference type="Proteomes" id="UP000006854">
    <property type="component" value="Chromosome"/>
</dbReference>
<evidence type="ECO:0000259" key="10">
    <source>
        <dbReference type="PROSITE" id="PS50075"/>
    </source>
</evidence>
<dbReference type="STRING" id="953739.SVEN_0512"/>
<dbReference type="SUPFAM" id="SSF47336">
    <property type="entry name" value="ACP-like"/>
    <property type="match status" value="2"/>
</dbReference>
<dbReference type="GO" id="GO:0043041">
    <property type="term" value="P:amino acid activation for nonribosomal peptide biosynthetic process"/>
    <property type="evidence" value="ECO:0007669"/>
    <property type="project" value="TreeGrafter"/>
</dbReference>
<dbReference type="FunFam" id="3.40.50.12780:FF:000012">
    <property type="entry name" value="Non-ribosomal peptide synthetase"/>
    <property type="match status" value="1"/>
</dbReference>
<keyword evidence="7" id="KW-0436">Ligase</keyword>
<dbReference type="FunFam" id="3.30.559.10:FF:000023">
    <property type="entry name" value="Non-ribosomal peptide synthetase"/>
    <property type="match status" value="1"/>
</dbReference>
<comment type="similarity">
    <text evidence="3">Belongs to the ATP-dependent AMP-binding enzyme family. MbtB subfamily.</text>
</comment>
<feature type="compositionally biased region" description="Gly residues" evidence="9">
    <location>
        <begin position="1482"/>
        <end position="1494"/>
    </location>
</feature>
<dbReference type="GO" id="GO:0017000">
    <property type="term" value="P:antibiotic biosynthetic process"/>
    <property type="evidence" value="ECO:0007669"/>
    <property type="project" value="UniProtKB-ARBA"/>
</dbReference>
<feature type="domain" description="Carrier" evidence="10">
    <location>
        <begin position="1404"/>
        <end position="1479"/>
    </location>
</feature>
<dbReference type="InterPro" id="IPR000873">
    <property type="entry name" value="AMP-dep_synth/lig_dom"/>
</dbReference>
<evidence type="ECO:0000313" key="12">
    <source>
        <dbReference type="Proteomes" id="UP000006854"/>
    </source>
</evidence>
<dbReference type="PROSITE" id="PS00455">
    <property type="entry name" value="AMP_BINDING"/>
    <property type="match status" value="1"/>
</dbReference>
<evidence type="ECO:0000256" key="3">
    <source>
        <dbReference type="ARBA" id="ARBA00007380"/>
    </source>
</evidence>
<dbReference type="CDD" id="cd19535">
    <property type="entry name" value="Cyc_NRPS"/>
    <property type="match status" value="1"/>
</dbReference>
<keyword evidence="6" id="KW-0597">Phosphoprotein</keyword>
<dbReference type="KEGG" id="sve:SVEN_0512"/>
<evidence type="ECO:0000256" key="8">
    <source>
        <dbReference type="ARBA" id="ARBA00033440"/>
    </source>
</evidence>
<feature type="domain" description="Carrier" evidence="10">
    <location>
        <begin position="3"/>
        <end position="79"/>
    </location>
</feature>
<dbReference type="InterPro" id="IPR006162">
    <property type="entry name" value="Ppantetheine_attach_site"/>
</dbReference>
<dbReference type="SUPFAM" id="SSF56801">
    <property type="entry name" value="Acetyl-CoA synthetase-like"/>
    <property type="match status" value="1"/>
</dbReference>
<dbReference type="CDD" id="cd12114">
    <property type="entry name" value="A_NRPS_TlmIV_like"/>
    <property type="match status" value="1"/>
</dbReference>
<dbReference type="PROSITE" id="PS50075">
    <property type="entry name" value="CARRIER"/>
    <property type="match status" value="2"/>
</dbReference>
<dbReference type="SMART" id="SM00823">
    <property type="entry name" value="PKS_PP"/>
    <property type="match status" value="1"/>
</dbReference>
<dbReference type="InterPro" id="IPR009081">
    <property type="entry name" value="PP-bd_ACP"/>
</dbReference>
<keyword evidence="5" id="KW-0596">Phosphopantetheine</keyword>
<evidence type="ECO:0000256" key="9">
    <source>
        <dbReference type="SAM" id="MobiDB-lite"/>
    </source>
</evidence>
<dbReference type="FunFam" id="1.10.1200.10:FF:000016">
    <property type="entry name" value="Non-ribosomal peptide synthase"/>
    <property type="match status" value="1"/>
</dbReference>